<dbReference type="Pfam" id="PF11872">
    <property type="entry name" value="DUF3392"/>
    <property type="match status" value="1"/>
</dbReference>
<accession>A0ABU9MZN3</accession>
<feature type="transmembrane region" description="Helical" evidence="1">
    <location>
        <begin position="55"/>
        <end position="78"/>
    </location>
</feature>
<dbReference type="RefSeq" id="WP_342678092.1">
    <property type="nucleotide sequence ID" value="NZ_JBCGCU010000007.1"/>
</dbReference>
<feature type="transmembrane region" description="Helical" evidence="1">
    <location>
        <begin position="84"/>
        <end position="108"/>
    </location>
</feature>
<evidence type="ECO:0000256" key="1">
    <source>
        <dbReference type="SAM" id="Phobius"/>
    </source>
</evidence>
<keyword evidence="1" id="KW-1133">Transmembrane helix</keyword>
<comment type="caution">
    <text evidence="2">The sequence shown here is derived from an EMBL/GenBank/DDBJ whole genome shotgun (WGS) entry which is preliminary data.</text>
</comment>
<name>A0ABU9MZN3_9GAMM</name>
<dbReference type="InterPro" id="IPR021813">
    <property type="entry name" value="DUF3392"/>
</dbReference>
<keyword evidence="1" id="KW-0812">Transmembrane</keyword>
<organism evidence="2 3">
    <name type="scientific">Pseudoalteromonas qingdaonensis</name>
    <dbReference type="NCBI Taxonomy" id="3131913"/>
    <lineage>
        <taxon>Bacteria</taxon>
        <taxon>Pseudomonadati</taxon>
        <taxon>Pseudomonadota</taxon>
        <taxon>Gammaproteobacteria</taxon>
        <taxon>Alteromonadales</taxon>
        <taxon>Pseudoalteromonadaceae</taxon>
        <taxon>Pseudoalteromonas</taxon>
    </lineage>
</organism>
<dbReference type="EMBL" id="JBCGCU010000007">
    <property type="protein sequence ID" value="MEM0515453.1"/>
    <property type="molecule type" value="Genomic_DNA"/>
</dbReference>
<sequence>MSDFIAWLESGLARFGQWLSPYLGDIALVFVVCIIGLYAGDVIKSVKKLVAGKHFLLRTLAFVLVSAFGLGVLTLWVSPFMAKALMFFGSTYLPLTVFVAFILVGILADRKSQL</sequence>
<feature type="transmembrane region" description="Helical" evidence="1">
    <location>
        <begin position="22"/>
        <end position="43"/>
    </location>
</feature>
<protein>
    <submittedName>
        <fullName evidence="2">DUF3392 family protein</fullName>
    </submittedName>
</protein>
<keyword evidence="3" id="KW-1185">Reference proteome</keyword>
<reference evidence="2 3" key="1">
    <citation type="submission" date="2024-03" db="EMBL/GenBank/DDBJ databases">
        <title>Pseudoalteromonas qingdaonensis sp. nov., isolated from the intestines of marine benthic organisms.</title>
        <authorList>
            <person name="Lin X."/>
            <person name="Fang S."/>
            <person name="Hu X."/>
        </authorList>
    </citation>
    <scope>NUCLEOTIDE SEQUENCE [LARGE SCALE GENOMIC DNA]</scope>
    <source>
        <strain evidence="2 3">YIC-827</strain>
    </source>
</reference>
<proteinExistence type="predicted"/>
<evidence type="ECO:0000313" key="2">
    <source>
        <dbReference type="EMBL" id="MEM0515453.1"/>
    </source>
</evidence>
<evidence type="ECO:0000313" key="3">
    <source>
        <dbReference type="Proteomes" id="UP001447008"/>
    </source>
</evidence>
<dbReference type="Proteomes" id="UP001447008">
    <property type="component" value="Unassembled WGS sequence"/>
</dbReference>
<keyword evidence="1" id="KW-0472">Membrane</keyword>
<gene>
    <name evidence="2" type="ORF">WCN91_08440</name>
</gene>